<sequence>MHHGTASAISGASAGLAASIVTCPLDVVKTRLQAQIGPLPARNGAGGAGATGAIQAQAQAQTGAAIRESGKQLAKEAAEIAAGVVAGRSASSVPGEKVVGRGPAVVRAVEAQYQSIPQIMRRIWVEDGFKGFYRGLGPTIFGYLPTWAIYFSVYDTCKDTLASTLHINHGHTEFVNHIVAAMAAGAASTVCTSPLWVVKTRFMLQSAADPSVKRYRHTGDAFVQIWRAEGWRGFYKGLLPSLFGVSHVAVQFPLYEQFKAWARANRRRKLEHERGVASGTASGWRDAVLGTGSASGKGTPAASSSAVSAEEEAALPSGTILVCSSSAKMIASVATYPHEVLRTKLQMQPKSSSISSSSSSAPVASAAGGSAASGPGSGSAGSSRPFSTLRTALVPSAAGGGGSGGAGAGAGLPWHELPPSASVRRRPGALSAIPPSPPSSSSSAASLSSSAILGAPQRGVRGGPISNTTTSSSTSGAANVSCQHHLGGRGAVQAFSGLTDATVHHDEHRHPSGTTSSSGTQGRYTGVIQACRTIAREEGIRGFYRGMTVNLVRTVPNSALTILTYELMMRQLTGSSV</sequence>
<evidence type="ECO:0000313" key="12">
    <source>
        <dbReference type="Proteomes" id="UP001176521"/>
    </source>
</evidence>
<keyword evidence="5" id="KW-0677">Repeat</keyword>
<feature type="repeat" description="Solcar" evidence="8">
    <location>
        <begin position="489"/>
        <end position="571"/>
    </location>
</feature>
<dbReference type="Gene3D" id="1.50.40.10">
    <property type="entry name" value="Mitochondrial carrier domain"/>
    <property type="match status" value="3"/>
</dbReference>
<dbReference type="Pfam" id="PF00153">
    <property type="entry name" value="Mito_carr"/>
    <property type="match status" value="5"/>
</dbReference>
<feature type="region of interest" description="Disordered" evidence="10">
    <location>
        <begin position="347"/>
        <end position="482"/>
    </location>
</feature>
<organism evidence="11 12">
    <name type="scientific">Tilletia horrida</name>
    <dbReference type="NCBI Taxonomy" id="155126"/>
    <lineage>
        <taxon>Eukaryota</taxon>
        <taxon>Fungi</taxon>
        <taxon>Dikarya</taxon>
        <taxon>Basidiomycota</taxon>
        <taxon>Ustilaginomycotina</taxon>
        <taxon>Exobasidiomycetes</taxon>
        <taxon>Tilletiales</taxon>
        <taxon>Tilletiaceae</taxon>
        <taxon>Tilletia</taxon>
    </lineage>
</organism>
<evidence type="ECO:0000256" key="6">
    <source>
        <dbReference type="ARBA" id="ARBA00022989"/>
    </source>
</evidence>
<evidence type="ECO:0000256" key="10">
    <source>
        <dbReference type="SAM" id="MobiDB-lite"/>
    </source>
</evidence>
<keyword evidence="12" id="KW-1185">Reference proteome</keyword>
<evidence type="ECO:0000256" key="1">
    <source>
        <dbReference type="ARBA" id="ARBA00004141"/>
    </source>
</evidence>
<feature type="compositionally biased region" description="Gly residues" evidence="10">
    <location>
        <begin position="398"/>
        <end position="410"/>
    </location>
</feature>
<evidence type="ECO:0000256" key="5">
    <source>
        <dbReference type="ARBA" id="ARBA00022737"/>
    </source>
</evidence>
<name>A0AAN6GCV4_9BASI</name>
<keyword evidence="6" id="KW-1133">Transmembrane helix</keyword>
<keyword evidence="3 9" id="KW-0813">Transport</keyword>
<comment type="subcellular location">
    <subcellularLocation>
        <location evidence="1">Membrane</location>
        <topology evidence="1">Multi-pass membrane protein</topology>
    </subcellularLocation>
</comment>
<feature type="repeat" description="Solcar" evidence="8">
    <location>
        <begin position="172"/>
        <end position="261"/>
    </location>
</feature>
<evidence type="ECO:0000256" key="9">
    <source>
        <dbReference type="RuleBase" id="RU000488"/>
    </source>
</evidence>
<dbReference type="GO" id="GO:0016020">
    <property type="term" value="C:membrane"/>
    <property type="evidence" value="ECO:0007669"/>
    <property type="project" value="UniProtKB-SubCell"/>
</dbReference>
<dbReference type="PROSITE" id="PS50920">
    <property type="entry name" value="SOLCAR"/>
    <property type="match status" value="3"/>
</dbReference>
<comment type="similarity">
    <text evidence="2 9">Belongs to the mitochondrial carrier (TC 2.A.29) family.</text>
</comment>
<evidence type="ECO:0000256" key="2">
    <source>
        <dbReference type="ARBA" id="ARBA00006375"/>
    </source>
</evidence>
<dbReference type="Proteomes" id="UP001176521">
    <property type="component" value="Unassembled WGS sequence"/>
</dbReference>
<feature type="compositionally biased region" description="Low complexity" evidence="10">
    <location>
        <begin position="428"/>
        <end position="456"/>
    </location>
</feature>
<dbReference type="GO" id="GO:0055085">
    <property type="term" value="P:transmembrane transport"/>
    <property type="evidence" value="ECO:0007669"/>
    <property type="project" value="InterPro"/>
</dbReference>
<accession>A0AAN6GCV4</accession>
<dbReference type="SUPFAM" id="SSF103506">
    <property type="entry name" value="Mitochondrial carrier"/>
    <property type="match status" value="2"/>
</dbReference>
<evidence type="ECO:0000256" key="4">
    <source>
        <dbReference type="ARBA" id="ARBA00022692"/>
    </source>
</evidence>
<dbReference type="InterPro" id="IPR018108">
    <property type="entry name" value="MCP_transmembrane"/>
</dbReference>
<keyword evidence="7 8" id="KW-0472">Membrane</keyword>
<gene>
    <name evidence="11" type="ORF">OC842_002581</name>
</gene>
<feature type="repeat" description="Solcar" evidence="8">
    <location>
        <begin position="74"/>
        <end position="160"/>
    </location>
</feature>
<proteinExistence type="inferred from homology"/>
<evidence type="ECO:0000256" key="7">
    <source>
        <dbReference type="ARBA" id="ARBA00023136"/>
    </source>
</evidence>
<dbReference type="AlphaFoldDB" id="A0AAN6GCV4"/>
<dbReference type="InterPro" id="IPR044712">
    <property type="entry name" value="SLC25A32-like"/>
</dbReference>
<feature type="compositionally biased region" description="Low complexity" evidence="10">
    <location>
        <begin position="351"/>
        <end position="374"/>
    </location>
</feature>
<comment type="caution">
    <text evidence="11">The sequence shown here is derived from an EMBL/GenBank/DDBJ whole genome shotgun (WGS) entry which is preliminary data.</text>
</comment>
<dbReference type="InterPro" id="IPR023395">
    <property type="entry name" value="MCP_dom_sf"/>
</dbReference>
<dbReference type="PANTHER" id="PTHR45683">
    <property type="entry name" value="MITOCHONDRIAL NICOTINAMIDE ADENINE DINUCLEOTIDE TRANSPORTER 1-RELATED-RELATED"/>
    <property type="match status" value="1"/>
</dbReference>
<evidence type="ECO:0000256" key="3">
    <source>
        <dbReference type="ARBA" id="ARBA00022448"/>
    </source>
</evidence>
<dbReference type="GO" id="GO:0006862">
    <property type="term" value="P:nucleotide transport"/>
    <property type="evidence" value="ECO:0007669"/>
    <property type="project" value="InterPro"/>
</dbReference>
<evidence type="ECO:0008006" key="13">
    <source>
        <dbReference type="Google" id="ProtNLM"/>
    </source>
</evidence>
<dbReference type="EMBL" id="JAPDMQ010000113">
    <property type="protein sequence ID" value="KAK0534588.1"/>
    <property type="molecule type" value="Genomic_DNA"/>
</dbReference>
<reference evidence="11" key="1">
    <citation type="journal article" date="2023" name="PhytoFront">
        <title>Draft Genome Resources of Seven Strains of Tilletia horrida, Causal Agent of Kernel Smut of Rice.</title>
        <authorList>
            <person name="Khanal S."/>
            <person name="Antony Babu S."/>
            <person name="Zhou X.G."/>
        </authorList>
    </citation>
    <scope>NUCLEOTIDE SEQUENCE</scope>
    <source>
        <strain evidence="11">TX3</strain>
    </source>
</reference>
<keyword evidence="4 8" id="KW-0812">Transmembrane</keyword>
<evidence type="ECO:0000313" key="11">
    <source>
        <dbReference type="EMBL" id="KAK0534588.1"/>
    </source>
</evidence>
<protein>
    <recommendedName>
        <fullName evidence="13">Mitochondrial carrier</fullName>
    </recommendedName>
</protein>
<evidence type="ECO:0000256" key="8">
    <source>
        <dbReference type="PROSITE-ProRule" id="PRU00282"/>
    </source>
</evidence>